<dbReference type="EMBL" id="QEAN01000338">
    <property type="protein sequence ID" value="TPX39811.1"/>
    <property type="molecule type" value="Genomic_DNA"/>
</dbReference>
<reference evidence="2 3" key="1">
    <citation type="journal article" date="2019" name="Sci. Rep.">
        <title>Comparative genomics of chytrid fungi reveal insights into the obligate biotrophic and pathogenic lifestyle of Synchytrium endobioticum.</title>
        <authorList>
            <person name="van de Vossenberg B.T.L.H."/>
            <person name="Warris S."/>
            <person name="Nguyen H.D.T."/>
            <person name="van Gent-Pelzer M.P.E."/>
            <person name="Joly D.L."/>
            <person name="van de Geest H.C."/>
            <person name="Bonants P.J.M."/>
            <person name="Smith D.S."/>
            <person name="Levesque C.A."/>
            <person name="van der Lee T.A.J."/>
        </authorList>
    </citation>
    <scope>NUCLEOTIDE SEQUENCE [LARGE SCALE GENOMIC DNA]</scope>
    <source>
        <strain evidence="2 3">MB42</strain>
    </source>
</reference>
<dbReference type="AlphaFoldDB" id="A0A507CJG8"/>
<sequence length="327" mass="37183">MKLLIVILGMVCIHLVPPSAPRPVECSPQHRSGPLQKSRSSYLPSFLWSKKSRSRLVSSLFCRREDAVEDEVDPRQVRAVARLKELQDAYNDMGHIYGHKSNTMKSLETMANEKEQSLKLNTKPHIGADREKRSHSPSKKLVWKQFGEYGAPPLKYISPSDIDWRAVKVPIQTPHRPCQGIHPPKHHASSHLATYETRSEDGSPPNEFFDSLGGWRTRETLTYIRIPKMLAYYVLALALSATAIASPSIKRVTLDTPNQIKYAATHTDRAPQRYLKCHSHHVPVKSGRSARYHHPLQYEENYGEKVFLHVLVKTGGYARNGKYKTGY</sequence>
<keyword evidence="3" id="KW-1185">Reference proteome</keyword>
<keyword evidence="1" id="KW-0732">Signal</keyword>
<dbReference type="VEuPathDB" id="FungiDB:SeMB42_g06242"/>
<organism evidence="2 3">
    <name type="scientific">Synchytrium endobioticum</name>
    <dbReference type="NCBI Taxonomy" id="286115"/>
    <lineage>
        <taxon>Eukaryota</taxon>
        <taxon>Fungi</taxon>
        <taxon>Fungi incertae sedis</taxon>
        <taxon>Chytridiomycota</taxon>
        <taxon>Chytridiomycota incertae sedis</taxon>
        <taxon>Chytridiomycetes</taxon>
        <taxon>Synchytriales</taxon>
        <taxon>Synchytriaceae</taxon>
        <taxon>Synchytrium</taxon>
    </lineage>
</organism>
<evidence type="ECO:0000313" key="2">
    <source>
        <dbReference type="EMBL" id="TPX39811.1"/>
    </source>
</evidence>
<dbReference type="Proteomes" id="UP000317494">
    <property type="component" value="Unassembled WGS sequence"/>
</dbReference>
<evidence type="ECO:0000256" key="1">
    <source>
        <dbReference type="SAM" id="SignalP"/>
    </source>
</evidence>
<accession>A0A507CJG8</accession>
<gene>
    <name evidence="2" type="ORF">SeMB42_g06242</name>
</gene>
<evidence type="ECO:0000313" key="3">
    <source>
        <dbReference type="Proteomes" id="UP000317494"/>
    </source>
</evidence>
<protein>
    <submittedName>
        <fullName evidence="2">Uncharacterized protein</fullName>
    </submittedName>
</protein>
<comment type="caution">
    <text evidence="2">The sequence shown here is derived from an EMBL/GenBank/DDBJ whole genome shotgun (WGS) entry which is preliminary data.</text>
</comment>
<feature type="chain" id="PRO_5021252937" evidence="1">
    <location>
        <begin position="27"/>
        <end position="327"/>
    </location>
</feature>
<proteinExistence type="predicted"/>
<name>A0A507CJG8_9FUNG</name>
<feature type="signal peptide" evidence="1">
    <location>
        <begin position="1"/>
        <end position="26"/>
    </location>
</feature>